<reference evidence="7 8" key="1">
    <citation type="submission" date="2011-11" db="EMBL/GenBank/DDBJ databases">
        <title>Complete sequence of Spirochaeta sp. grapes.</title>
        <authorList>
            <consortium name="US DOE Joint Genome Institute"/>
            <person name="Lucas S."/>
            <person name="Han J."/>
            <person name="Lapidus A."/>
            <person name="Cheng J.-F."/>
            <person name="Goodwin L."/>
            <person name="Pitluck S."/>
            <person name="Peters L."/>
            <person name="Ovchinnikova G."/>
            <person name="Munk A.C."/>
            <person name="Detter J.C."/>
            <person name="Han C."/>
            <person name="Tapia R."/>
            <person name="Land M."/>
            <person name="Hauser L."/>
            <person name="Kyrpides N."/>
            <person name="Ivanova N."/>
            <person name="Pagani I."/>
            <person name="Ritalahtilisa K."/>
            <person name="Loeffler F."/>
            <person name="Woyke T."/>
        </authorList>
    </citation>
    <scope>NUCLEOTIDE SEQUENCE [LARGE SCALE GENOMIC DNA]</scope>
    <source>
        <strain evidence="8">ATCC BAA-1885 / DSM 22778 / Grapes</strain>
    </source>
</reference>
<dbReference type="InterPro" id="IPR018062">
    <property type="entry name" value="HTH_AraC-typ_CS"/>
</dbReference>
<dbReference type="eggNOG" id="COG1609">
    <property type="taxonomic scope" value="Bacteria"/>
</dbReference>
<evidence type="ECO:0000256" key="5">
    <source>
        <dbReference type="ARBA" id="ARBA00023163"/>
    </source>
</evidence>
<dbReference type="Proteomes" id="UP000005632">
    <property type="component" value="Chromosome"/>
</dbReference>
<dbReference type="STRING" id="158190.SpiGrapes_1981"/>
<dbReference type="Gene3D" id="3.40.50.2300">
    <property type="match status" value="2"/>
</dbReference>
<keyword evidence="3" id="KW-0805">Transcription regulation</keyword>
<dbReference type="GO" id="GO:0000976">
    <property type="term" value="F:transcription cis-regulatory region binding"/>
    <property type="evidence" value="ECO:0007669"/>
    <property type="project" value="TreeGrafter"/>
</dbReference>
<dbReference type="InterPro" id="IPR018060">
    <property type="entry name" value="HTH_AraC"/>
</dbReference>
<dbReference type="Gene3D" id="1.10.10.60">
    <property type="entry name" value="Homeodomain-like"/>
    <property type="match status" value="2"/>
</dbReference>
<feature type="domain" description="HTH araC/xylS-type" evidence="6">
    <location>
        <begin position="984"/>
        <end position="1082"/>
    </location>
</feature>
<dbReference type="PANTHER" id="PTHR30146:SF24">
    <property type="entry name" value="XYLOSE OPERON REGULATORY PROTEIN"/>
    <property type="match status" value="1"/>
</dbReference>
<evidence type="ECO:0000256" key="4">
    <source>
        <dbReference type="ARBA" id="ARBA00023125"/>
    </source>
</evidence>
<dbReference type="EC" id="2.7.13.3" evidence="2"/>
<gene>
    <name evidence="7" type="ordered locus">SpiGrapes_1981</name>
</gene>
<protein>
    <recommendedName>
        <fullName evidence="2">histidine kinase</fullName>
        <ecNumber evidence="2">2.7.13.3</ecNumber>
    </recommendedName>
</protein>
<evidence type="ECO:0000313" key="8">
    <source>
        <dbReference type="Proteomes" id="UP000005632"/>
    </source>
</evidence>
<dbReference type="RefSeq" id="WP_014270611.1">
    <property type="nucleotide sequence ID" value="NC_016633.1"/>
</dbReference>
<accession>G8QQC3</accession>
<dbReference type="AlphaFoldDB" id="G8QQC3"/>
<evidence type="ECO:0000313" key="7">
    <source>
        <dbReference type="EMBL" id="AEV29768.1"/>
    </source>
</evidence>
<dbReference type="SMART" id="SM00342">
    <property type="entry name" value="HTH_ARAC"/>
    <property type="match status" value="1"/>
</dbReference>
<dbReference type="PROSITE" id="PS00041">
    <property type="entry name" value="HTH_ARAC_FAMILY_1"/>
    <property type="match status" value="1"/>
</dbReference>
<keyword evidence="5" id="KW-0804">Transcription</keyword>
<evidence type="ECO:0000256" key="3">
    <source>
        <dbReference type="ARBA" id="ARBA00023015"/>
    </source>
</evidence>
<dbReference type="InterPro" id="IPR028082">
    <property type="entry name" value="Peripla_BP_I"/>
</dbReference>
<organism evidence="7 8">
    <name type="scientific">Sphaerochaeta pleomorpha (strain ATCC BAA-1885 / DSM 22778 / Grapes)</name>
    <dbReference type="NCBI Taxonomy" id="158190"/>
    <lineage>
        <taxon>Bacteria</taxon>
        <taxon>Pseudomonadati</taxon>
        <taxon>Spirochaetota</taxon>
        <taxon>Spirochaetia</taxon>
        <taxon>Spirochaetales</taxon>
        <taxon>Sphaerochaetaceae</taxon>
        <taxon>Sphaerochaeta</taxon>
    </lineage>
</organism>
<dbReference type="CDD" id="cd06267">
    <property type="entry name" value="PBP1_LacI_sugar_binding-like"/>
    <property type="match status" value="1"/>
</dbReference>
<keyword evidence="8" id="KW-1185">Reference proteome</keyword>
<dbReference type="Pfam" id="PF12833">
    <property type="entry name" value="HTH_18"/>
    <property type="match status" value="1"/>
</dbReference>
<evidence type="ECO:0000259" key="6">
    <source>
        <dbReference type="PROSITE" id="PS01124"/>
    </source>
</evidence>
<dbReference type="HOGENOM" id="CLU_283836_0_0_12"/>
<dbReference type="PROSITE" id="PS01124">
    <property type="entry name" value="HTH_ARAC_FAMILY_2"/>
    <property type="match status" value="1"/>
</dbReference>
<dbReference type="InterPro" id="IPR036097">
    <property type="entry name" value="HisK_dim/P_sf"/>
</dbReference>
<dbReference type="EMBL" id="CP003155">
    <property type="protein sequence ID" value="AEV29768.1"/>
    <property type="molecule type" value="Genomic_DNA"/>
</dbReference>
<dbReference type="PANTHER" id="PTHR30146">
    <property type="entry name" value="LACI-RELATED TRANSCRIPTIONAL REPRESSOR"/>
    <property type="match status" value="1"/>
</dbReference>
<name>G8QQC3_SPHPG</name>
<dbReference type="eggNOG" id="COG2205">
    <property type="taxonomic scope" value="Bacteria"/>
</dbReference>
<dbReference type="KEGG" id="sgp:SpiGrapes_1981"/>
<proteinExistence type="predicted"/>
<dbReference type="Pfam" id="PF13377">
    <property type="entry name" value="Peripla_BP_3"/>
    <property type="match status" value="1"/>
</dbReference>
<dbReference type="InterPro" id="IPR009057">
    <property type="entry name" value="Homeodomain-like_sf"/>
</dbReference>
<sequence length="1083" mass="119811">MSSKDMRKIGLVLASIHTGASNGFWADVAAVAQRSGDSLFVFPGGRLECPQDFEYLKNTLFNLANPKNIDGLISWGSSLGGSVSIEEVKAFHKRFGSLPCVTIGMKQEGIPDISFDAYAGVHSELSHCIIAHKASRIAFIRGPENHQSSNDRYQAYLDVLKAFNLPFDPCLVSDPFGWTEGSKALDQLVTKRGLVPGKDFDTLACASDLMMFDAGKILEKRGIQIPSELRILGFNDSSESHLLKIPCTTAKMPVKQMALLSWSLVEDMLDKDTLSGPDLLLPAECIIRRSCGCEDSLGGIEKARNIFVSEQAFLEWLANEFEITEKTMQREIIPLFALAAAYTGKEKPVLDEIKAKLENLCYAFLDAGGDSNRLSEALFWYEQFFATLGFRQELSGPVRDVFLRQQDLVSTEHAYALSLQKKKLNSLEYDLLCVRSLHSISAILEKHLPLLGLPQGYLVMYVDEETSNFVGGYDSNRIFQEEELFEKDLLLPPHLFKGLGQGVYVVEPLFMENQSLGYLVAKTESFDGSLLEDLRTALSSTIKGTFLIEAANKARELAECAQRSRTEFFVNVSEGLRNPLDSILHLFDSLKAKNISDIDVEETFQAVENQVSTVNHLLDLTLSQTGALGLDFQILNCSSLLQDFLSEGNAQYKGNLDLPAVFGDKKRLLQVFSIIRNRILSEGYHCIVTSDVGADGLHVTLQSDFPGWKSDLYRQDPGFSLVERILVMSGGLFSCKGNQVTISLPWPTLGGKLISLPVQVPSVSFFISETEGKQLPGGFGNLGPVDTFRASDIGRKGIIPPSIQLIAWDARKGDLELQLALHVLRRNPTAVNLPFVCLGCPDGFSNIADALESLGLMSEGGTIYVFGELPQALSSLVFPELLVHVSSFAQFKELAAQRPPALMISTNSDYEDIEAIRKGTIASSVPIVLVRETWGEAEVERLCLIPNILIANTSIVDSNEFHSRLMGLLCGSELLPPLTGILVKRAVVYLSNHATSQISRWQLAEAVHVSEDYLTRIFRKEIGLSPWDYLNRHRMYLATKLLRQTGLSINEVASQTGFQDQAYFCRVFKKIKGYPPGSIRTKK</sequence>
<dbReference type="GO" id="GO:0000155">
    <property type="term" value="F:phosphorelay sensor kinase activity"/>
    <property type="evidence" value="ECO:0007669"/>
    <property type="project" value="InterPro"/>
</dbReference>
<dbReference type="GO" id="GO:0003700">
    <property type="term" value="F:DNA-binding transcription factor activity"/>
    <property type="evidence" value="ECO:0007669"/>
    <property type="project" value="InterPro"/>
</dbReference>
<evidence type="ECO:0000256" key="2">
    <source>
        <dbReference type="ARBA" id="ARBA00012438"/>
    </source>
</evidence>
<dbReference type="SUPFAM" id="SSF53822">
    <property type="entry name" value="Periplasmic binding protein-like I"/>
    <property type="match status" value="1"/>
</dbReference>
<dbReference type="InterPro" id="IPR046335">
    <property type="entry name" value="LacI/GalR-like_sensor"/>
</dbReference>
<dbReference type="SUPFAM" id="SSF46689">
    <property type="entry name" value="Homeodomain-like"/>
    <property type="match status" value="2"/>
</dbReference>
<evidence type="ECO:0000256" key="1">
    <source>
        <dbReference type="ARBA" id="ARBA00000085"/>
    </source>
</evidence>
<keyword evidence="4" id="KW-0238">DNA-binding</keyword>
<dbReference type="InterPro" id="IPR003661">
    <property type="entry name" value="HisK_dim/P_dom"/>
</dbReference>
<dbReference type="SUPFAM" id="SSF47384">
    <property type="entry name" value="Homodimeric domain of signal transducing histidine kinase"/>
    <property type="match status" value="1"/>
</dbReference>
<dbReference type="CDD" id="cd00082">
    <property type="entry name" value="HisKA"/>
    <property type="match status" value="1"/>
</dbReference>
<dbReference type="eggNOG" id="COG2207">
    <property type="taxonomic scope" value="Bacteria"/>
</dbReference>
<comment type="catalytic activity">
    <reaction evidence="1">
        <text>ATP + protein L-histidine = ADP + protein N-phospho-L-histidine.</text>
        <dbReference type="EC" id="2.7.13.3"/>
    </reaction>
</comment>
<dbReference type="Gene3D" id="1.10.287.130">
    <property type="match status" value="1"/>
</dbReference>